<dbReference type="RefSeq" id="XP_042916558.1">
    <property type="nucleotide sequence ID" value="XM_043070725.1"/>
</dbReference>
<reference evidence="1 2" key="1">
    <citation type="journal article" date="2007" name="Science">
        <title>The Chlamydomonas genome reveals the evolution of key animal and plant functions.</title>
        <authorList>
            <person name="Merchant S.S."/>
            <person name="Prochnik S.E."/>
            <person name="Vallon O."/>
            <person name="Harris E.H."/>
            <person name="Karpowicz S.J."/>
            <person name="Witman G.B."/>
            <person name="Terry A."/>
            <person name="Salamov A."/>
            <person name="Fritz-Laylin L.K."/>
            <person name="Marechal-Drouard L."/>
            <person name="Marshall W.F."/>
            <person name="Qu L.H."/>
            <person name="Nelson D.R."/>
            <person name="Sanderfoot A.A."/>
            <person name="Spalding M.H."/>
            <person name="Kapitonov V.V."/>
            <person name="Ren Q."/>
            <person name="Ferris P."/>
            <person name="Lindquist E."/>
            <person name="Shapiro H."/>
            <person name="Lucas S.M."/>
            <person name="Grimwood J."/>
            <person name="Schmutz J."/>
            <person name="Cardol P."/>
            <person name="Cerutti H."/>
            <person name="Chanfreau G."/>
            <person name="Chen C.L."/>
            <person name="Cognat V."/>
            <person name="Croft M.T."/>
            <person name="Dent R."/>
            <person name="Dutcher S."/>
            <person name="Fernandez E."/>
            <person name="Fukuzawa H."/>
            <person name="Gonzalez-Ballester D."/>
            <person name="Gonzalez-Halphen D."/>
            <person name="Hallmann A."/>
            <person name="Hanikenne M."/>
            <person name="Hippler M."/>
            <person name="Inwood W."/>
            <person name="Jabbari K."/>
            <person name="Kalanon M."/>
            <person name="Kuras R."/>
            <person name="Lefebvre P.A."/>
            <person name="Lemaire S.D."/>
            <person name="Lobanov A.V."/>
            <person name="Lohr M."/>
            <person name="Manuell A."/>
            <person name="Meier I."/>
            <person name="Mets L."/>
            <person name="Mittag M."/>
            <person name="Mittelmeier T."/>
            <person name="Moroney J.V."/>
            <person name="Moseley J."/>
            <person name="Napoli C."/>
            <person name="Nedelcu A.M."/>
            <person name="Niyogi K."/>
            <person name="Novoselov S.V."/>
            <person name="Paulsen I.T."/>
            <person name="Pazour G."/>
            <person name="Purton S."/>
            <person name="Ral J.P."/>
            <person name="Riano-Pachon D.M."/>
            <person name="Riekhof W."/>
            <person name="Rymarquis L."/>
            <person name="Schroda M."/>
            <person name="Stern D."/>
            <person name="Umen J."/>
            <person name="Willows R."/>
            <person name="Wilson N."/>
            <person name="Zimmer S.L."/>
            <person name="Allmer J."/>
            <person name="Balk J."/>
            <person name="Bisova K."/>
            <person name="Chen C.J."/>
            <person name="Elias M."/>
            <person name="Gendler K."/>
            <person name="Hauser C."/>
            <person name="Lamb M.R."/>
            <person name="Ledford H."/>
            <person name="Long J.C."/>
            <person name="Minagawa J."/>
            <person name="Page M.D."/>
            <person name="Pan J."/>
            <person name="Pootakham W."/>
            <person name="Roje S."/>
            <person name="Rose A."/>
            <person name="Stahlberg E."/>
            <person name="Terauchi A.M."/>
            <person name="Yang P."/>
            <person name="Ball S."/>
            <person name="Bowler C."/>
            <person name="Dieckmann C.L."/>
            <person name="Gladyshev V.N."/>
            <person name="Green P."/>
            <person name="Jorgensen R."/>
            <person name="Mayfield S."/>
            <person name="Mueller-Roeber B."/>
            <person name="Rajamani S."/>
            <person name="Sayre R.T."/>
            <person name="Brokstein P."/>
            <person name="Dubchak I."/>
            <person name="Goodstein D."/>
            <person name="Hornick L."/>
            <person name="Huang Y.W."/>
            <person name="Jhaveri J."/>
            <person name="Luo Y."/>
            <person name="Martinez D."/>
            <person name="Ngau W.C."/>
            <person name="Otillar B."/>
            <person name="Poliakov A."/>
            <person name="Porter A."/>
            <person name="Szajkowski L."/>
            <person name="Werner G."/>
            <person name="Zhou K."/>
            <person name="Grigoriev I.V."/>
            <person name="Rokhsar D.S."/>
            <person name="Grossman A.R."/>
        </authorList>
    </citation>
    <scope>NUCLEOTIDE SEQUENCE [LARGE SCALE GENOMIC DNA]</scope>
    <source>
        <strain evidence="2">CC-503</strain>
    </source>
</reference>
<organism evidence="1 2">
    <name type="scientific">Chlamydomonas reinhardtii</name>
    <name type="common">Chlamydomonas smithii</name>
    <dbReference type="NCBI Taxonomy" id="3055"/>
    <lineage>
        <taxon>Eukaryota</taxon>
        <taxon>Viridiplantae</taxon>
        <taxon>Chlorophyta</taxon>
        <taxon>core chlorophytes</taxon>
        <taxon>Chlorophyceae</taxon>
        <taxon>CS clade</taxon>
        <taxon>Chlamydomonadales</taxon>
        <taxon>Chlamydomonadaceae</taxon>
        <taxon>Chlamydomonas</taxon>
    </lineage>
</organism>
<dbReference type="Gramene" id="PNW72797">
    <property type="protein sequence ID" value="PNW72797"/>
    <property type="gene ID" value="CHLRE_15g643740v5"/>
</dbReference>
<evidence type="ECO:0000313" key="2">
    <source>
        <dbReference type="Proteomes" id="UP000006906"/>
    </source>
</evidence>
<dbReference type="InParanoid" id="A0A2K3CWY0"/>
<protein>
    <submittedName>
        <fullName evidence="1">Uncharacterized protein</fullName>
    </submittedName>
</protein>
<dbReference type="GeneID" id="66056488"/>
<name>A0A2K3CWY0_CHLRE</name>
<dbReference type="KEGG" id="cre:CHLRE_15g643740v5"/>
<dbReference type="EMBL" id="CM008976">
    <property type="protein sequence ID" value="PNW72797.1"/>
    <property type="molecule type" value="Genomic_DNA"/>
</dbReference>
<keyword evidence="2" id="KW-1185">Reference proteome</keyword>
<evidence type="ECO:0000313" key="1">
    <source>
        <dbReference type="EMBL" id="PNW72797.1"/>
    </source>
</evidence>
<sequence>MEPPRSGFCEGPVLGVFGALGFVGSGDRGRAGPRAASAFSPHAGHVRTAVSHINASPMTRQGVHEGRARVARRIAFYPTSMQPLVEEAVCHVSGLN</sequence>
<accession>A0A2K3CWY0</accession>
<dbReference type="Proteomes" id="UP000006906">
    <property type="component" value="Chromosome 15"/>
</dbReference>
<dbReference type="AlphaFoldDB" id="A0A2K3CWY0"/>
<gene>
    <name evidence="1" type="ORF">CHLRE_15g643740v5</name>
</gene>
<proteinExistence type="predicted"/>